<comment type="caution">
    <text evidence="1">The sequence shown here is derived from an EMBL/GenBank/DDBJ whole genome shotgun (WGS) entry which is preliminary data.</text>
</comment>
<reference evidence="1 2" key="1">
    <citation type="journal article" date="2018" name="Front. Plant Sci.">
        <title>Red Clover (Trifolium pratense) and Zigzag Clover (T. medium) - A Picture of Genomic Similarities and Differences.</title>
        <authorList>
            <person name="Dluhosova J."/>
            <person name="Istvanek J."/>
            <person name="Nedelnik J."/>
            <person name="Repkova J."/>
        </authorList>
    </citation>
    <scope>NUCLEOTIDE SEQUENCE [LARGE SCALE GENOMIC DNA]</scope>
    <source>
        <strain evidence="2">cv. 10/8</strain>
        <tissue evidence="1">Leaf</tissue>
    </source>
</reference>
<accession>A0A392N4H8</accession>
<organism evidence="1 2">
    <name type="scientific">Trifolium medium</name>
    <dbReference type="NCBI Taxonomy" id="97028"/>
    <lineage>
        <taxon>Eukaryota</taxon>
        <taxon>Viridiplantae</taxon>
        <taxon>Streptophyta</taxon>
        <taxon>Embryophyta</taxon>
        <taxon>Tracheophyta</taxon>
        <taxon>Spermatophyta</taxon>
        <taxon>Magnoliopsida</taxon>
        <taxon>eudicotyledons</taxon>
        <taxon>Gunneridae</taxon>
        <taxon>Pentapetalae</taxon>
        <taxon>rosids</taxon>
        <taxon>fabids</taxon>
        <taxon>Fabales</taxon>
        <taxon>Fabaceae</taxon>
        <taxon>Papilionoideae</taxon>
        <taxon>50 kb inversion clade</taxon>
        <taxon>NPAAA clade</taxon>
        <taxon>Hologalegina</taxon>
        <taxon>IRL clade</taxon>
        <taxon>Trifolieae</taxon>
        <taxon>Trifolium</taxon>
    </lineage>
</organism>
<proteinExistence type="predicted"/>
<evidence type="ECO:0000313" key="2">
    <source>
        <dbReference type="Proteomes" id="UP000265520"/>
    </source>
</evidence>
<dbReference type="EMBL" id="LXQA010024838">
    <property type="protein sequence ID" value="MCH93394.1"/>
    <property type="molecule type" value="Genomic_DNA"/>
</dbReference>
<dbReference type="AlphaFoldDB" id="A0A392N4H8"/>
<sequence>MIAQIQRLEDKVQIPILAATTSGDEIPLHRAAKPMLVIL</sequence>
<dbReference type="Proteomes" id="UP000265520">
    <property type="component" value="Unassembled WGS sequence"/>
</dbReference>
<gene>
    <name evidence="1" type="ORF">A2U01_0014343</name>
</gene>
<protein>
    <submittedName>
        <fullName evidence="1">Uncharacterized protein</fullName>
    </submittedName>
</protein>
<evidence type="ECO:0000313" key="1">
    <source>
        <dbReference type="EMBL" id="MCH93394.1"/>
    </source>
</evidence>
<name>A0A392N4H8_9FABA</name>
<keyword evidence="2" id="KW-1185">Reference proteome</keyword>